<feature type="domain" description="MoaB/Mog" evidence="1">
    <location>
        <begin position="6"/>
        <end position="166"/>
    </location>
</feature>
<dbReference type="AlphaFoldDB" id="A0A1K2HE82"/>
<dbReference type="InterPro" id="IPR050101">
    <property type="entry name" value="CinA"/>
</dbReference>
<evidence type="ECO:0000313" key="2">
    <source>
        <dbReference type="EMBL" id="SFZ75144.1"/>
    </source>
</evidence>
<evidence type="ECO:0000259" key="1">
    <source>
        <dbReference type="SMART" id="SM00852"/>
    </source>
</evidence>
<dbReference type="Gene3D" id="3.40.980.10">
    <property type="entry name" value="MoaB/Mog-like domain"/>
    <property type="match status" value="1"/>
</dbReference>
<dbReference type="InterPro" id="IPR036425">
    <property type="entry name" value="MoaB/Mog-like_dom_sf"/>
</dbReference>
<dbReference type="STRING" id="1121279.SAMN02745887_01474"/>
<accession>A0A1K2HE82</accession>
<dbReference type="SUPFAM" id="SSF53218">
    <property type="entry name" value="Molybdenum cofactor biosynthesis proteins"/>
    <property type="match status" value="1"/>
</dbReference>
<keyword evidence="3" id="KW-1185">Reference proteome</keyword>
<reference evidence="2 3" key="1">
    <citation type="submission" date="2016-11" db="EMBL/GenBank/DDBJ databases">
        <authorList>
            <person name="Jaros S."/>
            <person name="Januszkiewicz K."/>
            <person name="Wedrychowicz H."/>
        </authorList>
    </citation>
    <scope>NUCLEOTIDE SEQUENCE [LARGE SCALE GENOMIC DNA]</scope>
    <source>
        <strain evidence="2 3">DSM 18899</strain>
    </source>
</reference>
<dbReference type="PANTHER" id="PTHR13939:SF0">
    <property type="entry name" value="NMN AMIDOHYDROLASE-LIKE PROTEIN YFAY"/>
    <property type="match status" value="1"/>
</dbReference>
<gene>
    <name evidence="2" type="ORF">SAMN02745887_01474</name>
</gene>
<dbReference type="EMBL" id="FPKR01000005">
    <property type="protein sequence ID" value="SFZ75144.1"/>
    <property type="molecule type" value="Genomic_DNA"/>
</dbReference>
<dbReference type="InterPro" id="IPR001453">
    <property type="entry name" value="MoaB/Mog_dom"/>
</dbReference>
<dbReference type="RefSeq" id="WP_072428000.1">
    <property type="nucleotide sequence ID" value="NZ_FPKR01000005.1"/>
</dbReference>
<dbReference type="Proteomes" id="UP000186513">
    <property type="component" value="Unassembled WGS sequence"/>
</dbReference>
<dbReference type="OrthoDB" id="9801454at2"/>
<dbReference type="SMART" id="SM00852">
    <property type="entry name" value="MoCF_biosynth"/>
    <property type="match status" value="1"/>
</dbReference>
<protein>
    <submittedName>
        <fullName evidence="2">Predicted nucleotide-utilizing enzyme</fullName>
    </submittedName>
</protein>
<dbReference type="CDD" id="cd00885">
    <property type="entry name" value="cinA"/>
    <property type="match status" value="1"/>
</dbReference>
<name>A0A1K2HE82_9NEIS</name>
<dbReference type="PANTHER" id="PTHR13939">
    <property type="entry name" value="NICOTINAMIDE-NUCLEOTIDE AMIDOHYDROLASE PNCC"/>
    <property type="match status" value="1"/>
</dbReference>
<organism evidence="2 3">
    <name type="scientific">Chitinimonas taiwanensis DSM 18899</name>
    <dbReference type="NCBI Taxonomy" id="1121279"/>
    <lineage>
        <taxon>Bacteria</taxon>
        <taxon>Pseudomonadati</taxon>
        <taxon>Pseudomonadota</taxon>
        <taxon>Betaproteobacteria</taxon>
        <taxon>Neisseriales</taxon>
        <taxon>Chitinibacteraceae</taxon>
        <taxon>Chitinimonas</taxon>
    </lineage>
</organism>
<dbReference type="Pfam" id="PF00994">
    <property type="entry name" value="MoCF_biosynth"/>
    <property type="match status" value="1"/>
</dbReference>
<sequence length="252" mass="26727">MSKLFGAVIVGDEILSGRRADKHLAFIAQTLNERGLTLAWARYIGDDLAAQRALYRDTLASGACVFSFGGIGATPDDHTRLAAAQAAGLELLQHPEATALIEARFGTSAYPHRIKMAQLPAGSTLIPNPVNQVAGFSLDQHHFLPGFPEMAWPMARWVLDQHYAGLGEVRQTVSFIVPDAKEGDLISLMESFVAAHPTLAFSCLPSYGNARHAGPHIEFSLSGPPAAAEAANATWAATLAAAGYTILRPAGS</sequence>
<evidence type="ECO:0000313" key="3">
    <source>
        <dbReference type="Proteomes" id="UP000186513"/>
    </source>
</evidence>
<proteinExistence type="predicted"/>